<proteinExistence type="predicted"/>
<sequence>MSKSGKQFLKPGFLANQKQTDYEKKRNKKVKTSDRRLKDTGFKHNTTSFRGSVHSNGNGKRIRADKGHRADVEDRDYNPFDGEDDNDDDSVDSFEEALELPEKQPRISDIQRAPSRNQHEAIPIADKVTRSTPNPDAVTQPPLTLDAEPQIEPAPVVKRGRGVAREKIFKMEIGILTRLLAPLHVFYWKRVTAAQKAPLFERLENLRLNFNADEGYGYCSMCFLVAGDVTLEYEADFDLKNTILLFCYWAMDITGHGLKIQLISEFDVKFEDPHTRTVVDKIMAMRFRQFKHRCHLHYKKFSPEEAPQHPPVNVEPVDWIPLCEHFKTDEFKKQSKTGTENRGELELNHTSGSKSFIQRLYEMENSESGEDLVTREEPSQLNLYKVTHLKKDGTWVHPQAAENHKNMEILKNQPVQEGGNKKTEDEVREDVLKTKIGYARGLGYGVKPSKSTSRGASARLLAQQLDEASRRADASDKRAEESERRAEECQEELQAQRSTITKLEESQLELQQAFKTFVARFGGRSP</sequence>
<organism evidence="1 2">
    <name type="scientific">Rhododendron molle</name>
    <name type="common">Chinese azalea</name>
    <name type="synonym">Azalea mollis</name>
    <dbReference type="NCBI Taxonomy" id="49168"/>
    <lineage>
        <taxon>Eukaryota</taxon>
        <taxon>Viridiplantae</taxon>
        <taxon>Streptophyta</taxon>
        <taxon>Embryophyta</taxon>
        <taxon>Tracheophyta</taxon>
        <taxon>Spermatophyta</taxon>
        <taxon>Magnoliopsida</taxon>
        <taxon>eudicotyledons</taxon>
        <taxon>Gunneridae</taxon>
        <taxon>Pentapetalae</taxon>
        <taxon>asterids</taxon>
        <taxon>Ericales</taxon>
        <taxon>Ericaceae</taxon>
        <taxon>Ericoideae</taxon>
        <taxon>Rhodoreae</taxon>
        <taxon>Rhododendron</taxon>
    </lineage>
</organism>
<comment type="caution">
    <text evidence="1">The sequence shown here is derived from an EMBL/GenBank/DDBJ whole genome shotgun (WGS) entry which is preliminary data.</text>
</comment>
<gene>
    <name evidence="1" type="ORF">RHMOL_Rhmol08G0160000</name>
</gene>
<keyword evidence="2" id="KW-1185">Reference proteome</keyword>
<evidence type="ECO:0000313" key="1">
    <source>
        <dbReference type="EMBL" id="KAI8542708.1"/>
    </source>
</evidence>
<reference evidence="1" key="1">
    <citation type="submission" date="2022-02" db="EMBL/GenBank/DDBJ databases">
        <title>Plant Genome Project.</title>
        <authorList>
            <person name="Zhang R.-G."/>
        </authorList>
    </citation>
    <scope>NUCLEOTIDE SEQUENCE</scope>
    <source>
        <strain evidence="1">AT1</strain>
    </source>
</reference>
<dbReference type="EMBL" id="CM046395">
    <property type="protein sequence ID" value="KAI8542708.1"/>
    <property type="molecule type" value="Genomic_DNA"/>
</dbReference>
<dbReference type="Proteomes" id="UP001062846">
    <property type="component" value="Chromosome 8"/>
</dbReference>
<accession>A0ACC0MQX9</accession>
<evidence type="ECO:0000313" key="2">
    <source>
        <dbReference type="Proteomes" id="UP001062846"/>
    </source>
</evidence>
<name>A0ACC0MQX9_RHOML</name>
<protein>
    <submittedName>
        <fullName evidence="1">Uncharacterized protein</fullName>
    </submittedName>
</protein>